<evidence type="ECO:0000259" key="10">
    <source>
        <dbReference type="PROSITE" id="PS50929"/>
    </source>
</evidence>
<dbReference type="InterPro" id="IPR003439">
    <property type="entry name" value="ABC_transporter-like_ATP-bd"/>
</dbReference>
<dbReference type="AlphaFoldDB" id="A0A0N9ZSD1"/>
<evidence type="ECO:0000256" key="4">
    <source>
        <dbReference type="ARBA" id="ARBA00022840"/>
    </source>
</evidence>
<dbReference type="InterPro" id="IPR011527">
    <property type="entry name" value="ABC1_TM_dom"/>
</dbReference>
<dbReference type="SUPFAM" id="SSF52540">
    <property type="entry name" value="P-loop containing nucleoside triphosphate hydrolases"/>
    <property type="match status" value="1"/>
</dbReference>
<evidence type="ECO:0000256" key="8">
    <source>
        <dbReference type="SAM" id="Phobius"/>
    </source>
</evidence>
<evidence type="ECO:0000313" key="11">
    <source>
        <dbReference type="EMBL" id="ALI56764.1"/>
    </source>
</evidence>
<feature type="region of interest" description="Disordered" evidence="7">
    <location>
        <begin position="62"/>
        <end position="104"/>
    </location>
</feature>
<dbReference type="Proteomes" id="UP000064920">
    <property type="component" value="Chromosome"/>
</dbReference>
<dbReference type="SUPFAM" id="SSF90123">
    <property type="entry name" value="ABC transporter transmembrane region"/>
    <property type="match status" value="1"/>
</dbReference>
<gene>
    <name evidence="11" type="ORF">IMCC12053_2817</name>
</gene>
<evidence type="ECO:0000256" key="1">
    <source>
        <dbReference type="ARBA" id="ARBA00004651"/>
    </source>
</evidence>
<dbReference type="InterPro" id="IPR003593">
    <property type="entry name" value="AAA+_ATPase"/>
</dbReference>
<dbReference type="PANTHER" id="PTHR43394:SF1">
    <property type="entry name" value="ATP-BINDING CASSETTE SUB-FAMILY B MEMBER 10, MITOCHONDRIAL"/>
    <property type="match status" value="1"/>
</dbReference>
<evidence type="ECO:0000256" key="5">
    <source>
        <dbReference type="ARBA" id="ARBA00022989"/>
    </source>
</evidence>
<evidence type="ECO:0000256" key="3">
    <source>
        <dbReference type="ARBA" id="ARBA00022741"/>
    </source>
</evidence>
<feature type="transmembrane region" description="Helical" evidence="8">
    <location>
        <begin position="447"/>
        <end position="470"/>
    </location>
</feature>
<dbReference type="InterPro" id="IPR027417">
    <property type="entry name" value="P-loop_NTPase"/>
</dbReference>
<dbReference type="PROSITE" id="PS50893">
    <property type="entry name" value="ABC_TRANSPORTER_2"/>
    <property type="match status" value="1"/>
</dbReference>
<dbReference type="InterPro" id="IPR039421">
    <property type="entry name" value="Type_1_exporter"/>
</dbReference>
<proteinExistence type="predicted"/>
<keyword evidence="5 8" id="KW-1133">Transmembrane helix</keyword>
<dbReference type="GO" id="GO:0016887">
    <property type="term" value="F:ATP hydrolysis activity"/>
    <property type="evidence" value="ECO:0007669"/>
    <property type="project" value="InterPro"/>
</dbReference>
<dbReference type="GO" id="GO:0005886">
    <property type="term" value="C:plasma membrane"/>
    <property type="evidence" value="ECO:0007669"/>
    <property type="project" value="UniProtKB-SubCell"/>
</dbReference>
<dbReference type="STRING" id="1397108.IMCC12053_2817"/>
<feature type="transmembrane region" description="Helical" evidence="8">
    <location>
        <begin position="375"/>
        <end position="395"/>
    </location>
</feature>
<feature type="domain" description="ABC transmembrane type-1" evidence="10">
    <location>
        <begin position="341"/>
        <end position="619"/>
    </location>
</feature>
<dbReference type="Pfam" id="PF00005">
    <property type="entry name" value="ABC_tran"/>
    <property type="match status" value="1"/>
</dbReference>
<keyword evidence="12" id="KW-1185">Reference proteome</keyword>
<dbReference type="Gene3D" id="3.40.50.300">
    <property type="entry name" value="P-loop containing nucleotide triphosphate hydrolases"/>
    <property type="match status" value="1"/>
</dbReference>
<evidence type="ECO:0000256" key="2">
    <source>
        <dbReference type="ARBA" id="ARBA00022692"/>
    </source>
</evidence>
<feature type="domain" description="ABC transporter" evidence="9">
    <location>
        <begin position="655"/>
        <end position="886"/>
    </location>
</feature>
<feature type="compositionally biased region" description="Basic and acidic residues" evidence="7">
    <location>
        <begin position="63"/>
        <end position="89"/>
    </location>
</feature>
<dbReference type="EMBL" id="CP012023">
    <property type="protein sequence ID" value="ALI56764.1"/>
    <property type="molecule type" value="Genomic_DNA"/>
</dbReference>
<dbReference type="Gene3D" id="1.20.1560.10">
    <property type="entry name" value="ABC transporter type 1, transmembrane domain"/>
    <property type="match status" value="1"/>
</dbReference>
<dbReference type="Gene3D" id="3.90.70.10">
    <property type="entry name" value="Cysteine proteinases"/>
    <property type="match status" value="1"/>
</dbReference>
<feature type="transmembrane region" description="Helical" evidence="8">
    <location>
        <begin position="341"/>
        <end position="363"/>
    </location>
</feature>
<dbReference type="GO" id="GO:0015421">
    <property type="term" value="F:ABC-type oligopeptide transporter activity"/>
    <property type="evidence" value="ECO:0007669"/>
    <property type="project" value="TreeGrafter"/>
</dbReference>
<accession>A0A0N9ZSD1</accession>
<dbReference type="KEGG" id="cmar:IMCC12053_2817"/>
<dbReference type="GO" id="GO:0005524">
    <property type="term" value="F:ATP binding"/>
    <property type="evidence" value="ECO:0007669"/>
    <property type="project" value="UniProtKB-KW"/>
</dbReference>
<evidence type="ECO:0000256" key="6">
    <source>
        <dbReference type="ARBA" id="ARBA00023136"/>
    </source>
</evidence>
<dbReference type="PATRIC" id="fig|1397108.4.peg.2881"/>
<reference evidence="12" key="1">
    <citation type="submission" date="2015-05" db="EMBL/GenBank/DDBJ databases">
        <authorList>
            <person name="Oh H.-M."/>
            <person name="Yang J.-A."/>
            <person name="Cho J.-C."/>
            <person name="Kang I."/>
        </authorList>
    </citation>
    <scope>NUCLEOTIDE SEQUENCE [LARGE SCALE GENOMIC DNA]</scope>
    <source>
        <strain evidence="12">IMCC 12053</strain>
    </source>
</reference>
<feature type="transmembrane region" description="Helical" evidence="8">
    <location>
        <begin position="476"/>
        <end position="494"/>
    </location>
</feature>
<dbReference type="PANTHER" id="PTHR43394">
    <property type="entry name" value="ATP-DEPENDENT PERMEASE MDL1, MITOCHONDRIAL"/>
    <property type="match status" value="1"/>
</dbReference>
<keyword evidence="6 8" id="KW-0472">Membrane</keyword>
<evidence type="ECO:0000313" key="12">
    <source>
        <dbReference type="Proteomes" id="UP000064920"/>
    </source>
</evidence>
<feature type="compositionally biased region" description="Low complexity" evidence="7">
    <location>
        <begin position="158"/>
        <end position="173"/>
    </location>
</feature>
<keyword evidence="3" id="KW-0547">Nucleotide-binding</keyword>
<organism evidence="11 12">
    <name type="scientific">Celeribacter marinus</name>
    <dbReference type="NCBI Taxonomy" id="1397108"/>
    <lineage>
        <taxon>Bacteria</taxon>
        <taxon>Pseudomonadati</taxon>
        <taxon>Pseudomonadota</taxon>
        <taxon>Alphaproteobacteria</taxon>
        <taxon>Rhodobacterales</taxon>
        <taxon>Roseobacteraceae</taxon>
        <taxon>Celeribacter</taxon>
    </lineage>
</organism>
<dbReference type="Pfam" id="PF00664">
    <property type="entry name" value="ABC_membrane"/>
    <property type="match status" value="1"/>
</dbReference>
<dbReference type="SMART" id="SM00382">
    <property type="entry name" value="AAA"/>
    <property type="match status" value="1"/>
</dbReference>
<evidence type="ECO:0000256" key="7">
    <source>
        <dbReference type="SAM" id="MobiDB-lite"/>
    </source>
</evidence>
<keyword evidence="2 8" id="KW-0812">Transmembrane</keyword>
<protein>
    <submittedName>
        <fullName evidence="11">Putative ATP-binding/permease fusion ABC transporter</fullName>
    </submittedName>
</protein>
<comment type="subcellular location">
    <subcellularLocation>
        <location evidence="1">Cell membrane</location>
        <topology evidence="1">Multi-pass membrane protein</topology>
    </subcellularLocation>
</comment>
<dbReference type="PROSITE" id="PS50929">
    <property type="entry name" value="ABC_TM1F"/>
    <property type="match status" value="1"/>
</dbReference>
<evidence type="ECO:0000259" key="9">
    <source>
        <dbReference type="PROSITE" id="PS50893"/>
    </source>
</evidence>
<name>A0A0N9ZSD1_9RHOB</name>
<keyword evidence="4 11" id="KW-0067">ATP-binding</keyword>
<sequence length="887" mass="95656">MAPKDVSNKAKAPNAKVGPMTVHLGGRPKAVPVAVIPEVEIVDPHLDKKRAAAKAVRAMAAKSAKDAKEREEHLAREQAEERRAREAAKTQRLARARAATDGGEPLKKDAATVKAEAKARMQARAQQAVTVDQPVVEAPAPRAPEVALQPAPQPVAPPQMAAPAQPQTRPEPVVSPTTTVMPVAPAISKQTVQRAELVTLLASRFGVLATVSDVIDSFGPQSGDIAPATLARALKDVGLDSQVATVTTLKPRLWPALAYMTSGHIVLVLGQDNGVLKIHDRSAPDHTAEVLETEFAPYFSGTLVRAGKTLDALSRSYVPNLESAHWFWGQFKDYKRQIGEIALGSLVANMLAVAVALFSLQVYDRVIPHQSQSTLWVLALGAGVAIALEAVLKLARSRLMDGSGRQIETKVQSLLMDRILGMRSDARPTTSSGLFSAMREFGSVREFFTSTTIGTVADIPFIFLFFALVASIAGPVVFLLMAGAVLMIVPGYFFQKRMMKLTKETQGASAQASRLLHEAVFELDTIKSQRGEDRIKRVWDELNLLSSVKSSEQRKLAGLLTFWAQAVQQLTYVAAVVAGTYLVFAGEFTVGTIIATGILTSRTLAPLAQLSGTLARWSNVKTALNGLDAIADAPQESDPTRSYLRREHIAGDFALREVQFRYEADGAPSLDIPGLDVKAGQKIALLGANGSGKSTFLKVLAGLYSPSQGRVMLDGAEMNQIDARDVRRNVGYLGQDVRLFAGTLRDNLSLGGLPHGDDRLYCALDFAGLGAFVRSHHRGLDLEIRDGGEGLSVGQRQSIGWARLWLQDPSVCLLDEPTAALDQALETKLIKRVSTWLDQRTAVIATHRMPIVELTDRVMVFKDGRMIVDGPRDQVTAHLAKAQGGAS</sequence>
<dbReference type="InterPro" id="IPR036640">
    <property type="entry name" value="ABC1_TM_sf"/>
</dbReference>
<feature type="region of interest" description="Disordered" evidence="7">
    <location>
        <begin position="149"/>
        <end position="173"/>
    </location>
</feature>
<feature type="region of interest" description="Disordered" evidence="7">
    <location>
        <begin position="1"/>
        <end position="25"/>
    </location>
</feature>